<sequence length="338" mass="36607">MVRSGFEMQPKPVFLYYDPHPVHEKMADYVGAEIIQCETGSPIDRIRAGVSHDFGDRPVVLEGGVPLAEGAVLNMLGTSGPVIALGADSTYHDIVDPMPSRGRTSRFTHRFAQRFVDGTLAVSERIATIAERFTDGPVRVAHPFIEAERYSSLRELNPSLDGTRILCVGKYREKNGQDVLVDAMARVKADISVDFVGPDTTEITETDKITTHGFVSQQRLVELFESAALMVFPAPVGAFPVATLEGLCAGLPVVTTPGVGTATLVRGVNGRLVADPTPVDVANAIDWYFSLPTERRTELGRRAANYGSGFDEETGLDSFAFQLTNLLGDLGYNTTTDV</sequence>
<dbReference type="AlphaFoldDB" id="A0A6B0SL15"/>
<dbReference type="SUPFAM" id="SSF53756">
    <property type="entry name" value="UDP-Glycosyltransferase/glycogen phosphorylase"/>
    <property type="match status" value="1"/>
</dbReference>
<proteinExistence type="predicted"/>
<protein>
    <submittedName>
        <fullName evidence="1">Glycosyltransferase</fullName>
    </submittedName>
</protein>
<dbReference type="Gene3D" id="3.40.50.2000">
    <property type="entry name" value="Glycogen Phosphorylase B"/>
    <property type="match status" value="1"/>
</dbReference>
<name>A0A6B0SL15_9EURY</name>
<evidence type="ECO:0000313" key="2">
    <source>
        <dbReference type="Proteomes" id="UP000471521"/>
    </source>
</evidence>
<dbReference type="Pfam" id="PF13692">
    <property type="entry name" value="Glyco_trans_1_4"/>
    <property type="match status" value="1"/>
</dbReference>
<evidence type="ECO:0000313" key="1">
    <source>
        <dbReference type="EMBL" id="MXR20233.1"/>
    </source>
</evidence>
<dbReference type="EMBL" id="WUUU01000033">
    <property type="protein sequence ID" value="MXR20233.1"/>
    <property type="molecule type" value="Genomic_DNA"/>
</dbReference>
<comment type="caution">
    <text evidence="1">The sequence shown here is derived from an EMBL/GenBank/DDBJ whole genome shotgun (WGS) entry which is preliminary data.</text>
</comment>
<organism evidence="1 2">
    <name type="scientific">Halobacterium bonnevillei</name>
    <dbReference type="NCBI Taxonomy" id="2692200"/>
    <lineage>
        <taxon>Archaea</taxon>
        <taxon>Methanobacteriati</taxon>
        <taxon>Methanobacteriota</taxon>
        <taxon>Stenosarchaea group</taxon>
        <taxon>Halobacteria</taxon>
        <taxon>Halobacteriales</taxon>
        <taxon>Halobacteriaceae</taxon>
        <taxon>Halobacterium</taxon>
    </lineage>
</organism>
<reference evidence="1 2" key="1">
    <citation type="submission" date="2019-12" db="EMBL/GenBank/DDBJ databases">
        <title>Isolation and characterization of three novel carbon monoxide-oxidizing members of Halobacteria from salione crusts and soils.</title>
        <authorList>
            <person name="Myers M.R."/>
            <person name="King G.M."/>
        </authorList>
    </citation>
    <scope>NUCLEOTIDE SEQUENCE [LARGE SCALE GENOMIC DNA]</scope>
    <source>
        <strain evidence="1 2">PCN9</strain>
    </source>
</reference>
<dbReference type="OrthoDB" id="298017at2157"/>
<dbReference type="Proteomes" id="UP000471521">
    <property type="component" value="Unassembled WGS sequence"/>
</dbReference>
<keyword evidence="1" id="KW-0808">Transferase</keyword>
<gene>
    <name evidence="1" type="ORF">GRX66_06310</name>
</gene>
<keyword evidence="2" id="KW-1185">Reference proteome</keyword>
<dbReference type="PANTHER" id="PTHR12526">
    <property type="entry name" value="GLYCOSYLTRANSFERASE"/>
    <property type="match status" value="1"/>
</dbReference>
<accession>A0A6B0SL15</accession>
<dbReference type="PANTHER" id="PTHR12526:SF637">
    <property type="entry name" value="GLYCOSYLTRANSFERASE EPSF-RELATED"/>
    <property type="match status" value="1"/>
</dbReference>
<dbReference type="RefSeq" id="WP_159525787.1">
    <property type="nucleotide sequence ID" value="NZ_WUUU01000033.1"/>
</dbReference>
<dbReference type="CDD" id="cd03801">
    <property type="entry name" value="GT4_PimA-like"/>
    <property type="match status" value="1"/>
</dbReference>
<dbReference type="GO" id="GO:0016740">
    <property type="term" value="F:transferase activity"/>
    <property type="evidence" value="ECO:0007669"/>
    <property type="project" value="UniProtKB-KW"/>
</dbReference>